<reference evidence="2" key="1">
    <citation type="journal article" date="2019" name="Int. J. Syst. Evol. Microbiol.">
        <title>The Global Catalogue of Microorganisms (GCM) 10K type strain sequencing project: providing services to taxonomists for standard genome sequencing and annotation.</title>
        <authorList>
            <consortium name="The Broad Institute Genomics Platform"/>
            <consortium name="The Broad Institute Genome Sequencing Center for Infectious Disease"/>
            <person name="Wu L."/>
            <person name="Ma J."/>
        </authorList>
    </citation>
    <scope>NUCLEOTIDE SEQUENCE [LARGE SCALE GENOMIC DNA]</scope>
    <source>
        <strain evidence="2">JCM 18537</strain>
    </source>
</reference>
<sequence length="66" mass="7446">MDMKKLLWFLLGIVGGFVAAHFLNKDPRGHELLASIDARIEEFADRMTDAYHEEDARRGPSDTEAA</sequence>
<comment type="caution">
    <text evidence="1">The sequence shown here is derived from an EMBL/GenBank/DDBJ whole genome shotgun (WGS) entry which is preliminary data.</text>
</comment>
<keyword evidence="2" id="KW-1185">Reference proteome</keyword>
<dbReference type="EMBL" id="BAABKO010000001">
    <property type="protein sequence ID" value="GAA4764565.1"/>
    <property type="molecule type" value="Genomic_DNA"/>
</dbReference>
<protein>
    <recommendedName>
        <fullName evidence="3">ATPase</fullName>
    </recommendedName>
</protein>
<evidence type="ECO:0000313" key="1">
    <source>
        <dbReference type="EMBL" id="GAA4764565.1"/>
    </source>
</evidence>
<dbReference type="Proteomes" id="UP001501645">
    <property type="component" value="Unassembled WGS sequence"/>
</dbReference>
<evidence type="ECO:0000313" key="2">
    <source>
        <dbReference type="Proteomes" id="UP001501645"/>
    </source>
</evidence>
<name>A0ABP8ZS30_9MICO</name>
<evidence type="ECO:0008006" key="3">
    <source>
        <dbReference type="Google" id="ProtNLM"/>
    </source>
</evidence>
<gene>
    <name evidence="1" type="ORF">GCM10023351_04170</name>
</gene>
<organism evidence="1 2">
    <name type="scientific">Microbacterium gilvum</name>
    <dbReference type="NCBI Taxonomy" id="1336204"/>
    <lineage>
        <taxon>Bacteria</taxon>
        <taxon>Bacillati</taxon>
        <taxon>Actinomycetota</taxon>
        <taxon>Actinomycetes</taxon>
        <taxon>Micrococcales</taxon>
        <taxon>Microbacteriaceae</taxon>
        <taxon>Microbacterium</taxon>
    </lineage>
</organism>
<proteinExistence type="predicted"/>
<accession>A0ABP8ZS30</accession>